<reference evidence="4 5" key="1">
    <citation type="submission" date="2019-08" db="EMBL/GenBank/DDBJ databases">
        <title>Draft genome sequences of two oriental melons (Cucumis melo L. var makuwa).</title>
        <authorList>
            <person name="Kwon S.-Y."/>
        </authorList>
    </citation>
    <scope>NUCLEOTIDE SEQUENCE [LARGE SCALE GENOMIC DNA]</scope>
    <source>
        <strain evidence="5">cv. Chang Bougi</strain>
        <strain evidence="4">cv. SW 3</strain>
        <tissue evidence="3">Leaf</tissue>
    </source>
</reference>
<protein>
    <submittedName>
        <fullName evidence="3">Plant transposase</fullName>
    </submittedName>
</protein>
<accession>A0A5D3DYA1</accession>
<dbReference type="STRING" id="1194695.A0A5D3DYA1"/>
<evidence type="ECO:0000313" key="2">
    <source>
        <dbReference type="EMBL" id="KAA0045260.1"/>
    </source>
</evidence>
<gene>
    <name evidence="3" type="ORF">E5676_scaffold1810G00040</name>
    <name evidence="2" type="ORF">E6C27_scaffold10127G00040</name>
</gene>
<dbReference type="Proteomes" id="UP000321393">
    <property type="component" value="Unassembled WGS sequence"/>
</dbReference>
<dbReference type="EMBL" id="SSTD01002057">
    <property type="protein sequence ID" value="TYK28686.1"/>
    <property type="molecule type" value="Genomic_DNA"/>
</dbReference>
<evidence type="ECO:0000256" key="1">
    <source>
        <dbReference type="SAM" id="Coils"/>
    </source>
</evidence>
<keyword evidence="1" id="KW-0175">Coiled coil</keyword>
<dbReference type="Proteomes" id="UP000321947">
    <property type="component" value="Unassembled WGS sequence"/>
</dbReference>
<organism evidence="3 5">
    <name type="scientific">Cucumis melo var. makuwa</name>
    <name type="common">Oriental melon</name>
    <dbReference type="NCBI Taxonomy" id="1194695"/>
    <lineage>
        <taxon>Eukaryota</taxon>
        <taxon>Viridiplantae</taxon>
        <taxon>Streptophyta</taxon>
        <taxon>Embryophyta</taxon>
        <taxon>Tracheophyta</taxon>
        <taxon>Spermatophyta</taxon>
        <taxon>Magnoliopsida</taxon>
        <taxon>eudicotyledons</taxon>
        <taxon>Gunneridae</taxon>
        <taxon>Pentapetalae</taxon>
        <taxon>rosids</taxon>
        <taxon>fabids</taxon>
        <taxon>Cucurbitales</taxon>
        <taxon>Cucurbitaceae</taxon>
        <taxon>Benincaseae</taxon>
        <taxon>Cucumis</taxon>
    </lineage>
</organism>
<name>A0A5D3DYA1_CUCMM</name>
<dbReference type="OrthoDB" id="1936670at2759"/>
<comment type="caution">
    <text evidence="3">The sequence shown here is derived from an EMBL/GenBank/DDBJ whole genome shotgun (WGS) entry which is preliminary data.</text>
</comment>
<evidence type="ECO:0000313" key="3">
    <source>
        <dbReference type="EMBL" id="TYK28686.1"/>
    </source>
</evidence>
<evidence type="ECO:0000313" key="4">
    <source>
        <dbReference type="Proteomes" id="UP000321393"/>
    </source>
</evidence>
<sequence length="165" mass="18637">MGERCIEQTKAEARVSTTNAVDDALSKILDPDRGHVRGLGFGVTHSKLSLLSQQDHKYKILEKEYLKMKEEMIEMKAMKDEMIETKSIDNINQIKCKLLDWYGSGEIVVEGRWSSNDPTALVHHVPIGPHAIRVWVDVAKKPNAYLCRPTSEMTCIEEALRSTVA</sequence>
<dbReference type="AlphaFoldDB" id="A0A5D3DYA1"/>
<feature type="coiled-coil region" evidence="1">
    <location>
        <begin position="51"/>
        <end position="81"/>
    </location>
</feature>
<evidence type="ECO:0000313" key="5">
    <source>
        <dbReference type="Proteomes" id="UP000321947"/>
    </source>
</evidence>
<proteinExistence type="predicted"/>
<dbReference type="EMBL" id="SSTE01014734">
    <property type="protein sequence ID" value="KAA0045260.1"/>
    <property type="molecule type" value="Genomic_DNA"/>
</dbReference>